<gene>
    <name evidence="2" type="ORF">UHOR_01858</name>
</gene>
<evidence type="ECO:0000313" key="2">
    <source>
        <dbReference type="EMBL" id="CCF54426.1"/>
    </source>
</evidence>
<comment type="caution">
    <text evidence="2">The sequence shown here is derived from an EMBL/GenBank/DDBJ whole genome shotgun (WGS) entry which is preliminary data.</text>
</comment>
<evidence type="ECO:0000313" key="3">
    <source>
        <dbReference type="Proteomes" id="UP000006174"/>
    </source>
</evidence>
<accession>I2G5I3</accession>
<dbReference type="HOGENOM" id="CLU_1887301_0_0_1"/>
<keyword evidence="3" id="KW-1185">Reference proteome</keyword>
<proteinExistence type="predicted"/>
<protein>
    <submittedName>
        <fullName evidence="2">Conserved uncharacterized protein</fullName>
    </submittedName>
</protein>
<dbReference type="EMBL" id="CAGI01000192">
    <property type="protein sequence ID" value="CCF54426.1"/>
    <property type="molecule type" value="Genomic_DNA"/>
</dbReference>
<reference evidence="2 3" key="1">
    <citation type="journal article" date="2012" name="Plant Cell">
        <title>Genome comparison of barley and maize smut fungi reveals targeted loss of RNA silencing components and species-specific presence of transposable elements.</title>
        <authorList>
            <person name="Laurie J.D."/>
            <person name="Ali S."/>
            <person name="Linning R."/>
            <person name="Mannhaupt G."/>
            <person name="Wong P."/>
            <person name="Gueldener U."/>
            <person name="Muensterkoetter M."/>
            <person name="Moore R."/>
            <person name="Kahmann R."/>
            <person name="Bakkeren G."/>
            <person name="Schirawski J."/>
        </authorList>
    </citation>
    <scope>NUCLEOTIDE SEQUENCE [LARGE SCALE GENOMIC DNA]</scope>
    <source>
        <strain evidence="3">Uh4875-4</strain>
    </source>
</reference>
<dbReference type="InterPro" id="IPR057210">
    <property type="entry name" value="DUF7888"/>
</dbReference>
<sequence length="110" mass="12448">MIGFNAVHAALQRPCIKSKVDALEGYGHGDATICYSGHNSILKNDKFTDKSKGMFGYLHHYKCNGADVHCFWIKAPNQWRGYAGMDYENMAMWSSLRCKFDKDSVTLTCE</sequence>
<dbReference type="Pfam" id="PF25411">
    <property type="entry name" value="DUF7888"/>
    <property type="match status" value="1"/>
</dbReference>
<evidence type="ECO:0000259" key="1">
    <source>
        <dbReference type="Pfam" id="PF25411"/>
    </source>
</evidence>
<feature type="domain" description="DUF7888" evidence="1">
    <location>
        <begin position="28"/>
        <end position="110"/>
    </location>
</feature>
<organism evidence="2 3">
    <name type="scientific">Ustilago hordei</name>
    <name type="common">Barley covered smut fungus</name>
    <dbReference type="NCBI Taxonomy" id="120017"/>
    <lineage>
        <taxon>Eukaryota</taxon>
        <taxon>Fungi</taxon>
        <taxon>Dikarya</taxon>
        <taxon>Basidiomycota</taxon>
        <taxon>Ustilaginomycotina</taxon>
        <taxon>Ustilaginomycetes</taxon>
        <taxon>Ustilaginales</taxon>
        <taxon>Ustilaginaceae</taxon>
        <taxon>Ustilago</taxon>
    </lineage>
</organism>
<dbReference type="AlphaFoldDB" id="I2G5I3"/>
<name>I2G5I3_USTHO</name>
<dbReference type="Proteomes" id="UP000006174">
    <property type="component" value="Unassembled WGS sequence"/>
</dbReference>
<dbReference type="OMA" id="RSECIAQ"/>